<evidence type="ECO:0000256" key="5">
    <source>
        <dbReference type="ARBA" id="ARBA00022827"/>
    </source>
</evidence>
<dbReference type="PANTHER" id="PTHR45754">
    <property type="entry name" value="METHYLENETETRAHYDROFOLATE REDUCTASE"/>
    <property type="match status" value="1"/>
</dbReference>
<name>A0ABR9QWE0_9FIRM</name>
<dbReference type="Gene3D" id="3.20.20.220">
    <property type="match status" value="1"/>
</dbReference>
<evidence type="ECO:0000256" key="6">
    <source>
        <dbReference type="ARBA" id="ARBA00023002"/>
    </source>
</evidence>
<evidence type="ECO:0000256" key="3">
    <source>
        <dbReference type="ARBA" id="ARBA00006743"/>
    </source>
</evidence>
<evidence type="ECO:0000256" key="1">
    <source>
        <dbReference type="ARBA" id="ARBA00001974"/>
    </source>
</evidence>
<proteinExistence type="inferred from homology"/>
<dbReference type="InterPro" id="IPR003171">
    <property type="entry name" value="Mehydrof_redctse-like"/>
</dbReference>
<comment type="similarity">
    <text evidence="3 8">Belongs to the methylenetetrahydrofolate reductase family.</text>
</comment>
<comment type="catalytic activity">
    <reaction evidence="7">
        <text>(6S)-5-methyl-5,6,7,8-tetrahydrofolate + NAD(+) = (6R)-5,10-methylene-5,6,7,8-tetrahydrofolate + NADH + H(+)</text>
        <dbReference type="Rhea" id="RHEA:19821"/>
        <dbReference type="ChEBI" id="CHEBI:15378"/>
        <dbReference type="ChEBI" id="CHEBI:15636"/>
        <dbReference type="ChEBI" id="CHEBI:18608"/>
        <dbReference type="ChEBI" id="CHEBI:57540"/>
        <dbReference type="ChEBI" id="CHEBI:57945"/>
        <dbReference type="EC" id="1.5.1.54"/>
    </reaction>
    <physiologicalReaction direction="right-to-left" evidence="7">
        <dbReference type="Rhea" id="RHEA:19823"/>
    </physiologicalReaction>
</comment>
<sequence>MRISEILKEKRSFSLEFFPPKLDQPMEPLMDTIDHLERFKPDFVSVTYGAGGTNKGRNNEVCINILERGITLMSHFTCIGNSREDVRERVTRYVNMGAENILALRGDLPEGWTGTGGYYTHGNDLIAAIAEHFPQLCIAGSCYPEKHIEAPDFASDIAFLKSKQDNGAEFFVTQLCFDMEAFERFLDMARKAGVTAPIVVGLMPVLNKNGVIKMTSSNGCAIPPELQTLIDKYGDDPDEFRKAGKEYTKDLIYRYLKTDIAGIHMYTLNKYKDISEIIDDTGIANA</sequence>
<dbReference type="CDD" id="cd00537">
    <property type="entry name" value="MTHFR"/>
    <property type="match status" value="1"/>
</dbReference>
<evidence type="ECO:0000313" key="9">
    <source>
        <dbReference type="EMBL" id="MBE5035189.1"/>
    </source>
</evidence>
<dbReference type="Proteomes" id="UP001516588">
    <property type="component" value="Unassembled WGS sequence"/>
</dbReference>
<protein>
    <recommendedName>
        <fullName evidence="8">Methylenetetrahydrofolate reductase</fullName>
    </recommendedName>
</protein>
<evidence type="ECO:0000256" key="7">
    <source>
        <dbReference type="ARBA" id="ARBA00048628"/>
    </source>
</evidence>
<keyword evidence="10" id="KW-1185">Reference proteome</keyword>
<keyword evidence="6 8" id="KW-0560">Oxidoreductase</keyword>
<evidence type="ECO:0000256" key="4">
    <source>
        <dbReference type="ARBA" id="ARBA00022630"/>
    </source>
</evidence>
<dbReference type="EMBL" id="JADCKA010000003">
    <property type="protein sequence ID" value="MBE5035189.1"/>
    <property type="molecule type" value="Genomic_DNA"/>
</dbReference>
<comment type="caution">
    <text evidence="9">The sequence shown here is derived from an EMBL/GenBank/DDBJ whole genome shotgun (WGS) entry which is preliminary data.</text>
</comment>
<dbReference type="InterPro" id="IPR029041">
    <property type="entry name" value="FAD-linked_oxidoreductase-like"/>
</dbReference>
<reference evidence="9 10" key="1">
    <citation type="submission" date="2020-10" db="EMBL/GenBank/DDBJ databases">
        <title>ChiBAC.</title>
        <authorList>
            <person name="Zenner C."/>
            <person name="Hitch T.C.A."/>
            <person name="Clavel T."/>
        </authorList>
    </citation>
    <scope>NUCLEOTIDE SEQUENCE [LARGE SCALE GENOMIC DNA]</scope>
    <source>
        <strain evidence="9 10">DSM 108706</strain>
    </source>
</reference>
<evidence type="ECO:0000256" key="2">
    <source>
        <dbReference type="ARBA" id="ARBA00004777"/>
    </source>
</evidence>
<comment type="cofactor">
    <cofactor evidence="1 8">
        <name>FAD</name>
        <dbReference type="ChEBI" id="CHEBI:57692"/>
    </cofactor>
</comment>
<comment type="pathway">
    <text evidence="2 8">One-carbon metabolism; tetrahydrofolate interconversion.</text>
</comment>
<evidence type="ECO:0000313" key="10">
    <source>
        <dbReference type="Proteomes" id="UP001516588"/>
    </source>
</evidence>
<accession>A0ABR9QWE0</accession>
<gene>
    <name evidence="9" type="ORF">INF20_02710</name>
</gene>
<dbReference type="RefSeq" id="WP_226384859.1">
    <property type="nucleotide sequence ID" value="NZ_JADCKA010000003.1"/>
</dbReference>
<keyword evidence="4 8" id="KW-0285">Flavoprotein</keyword>
<dbReference type="SUPFAM" id="SSF51730">
    <property type="entry name" value="FAD-linked oxidoreductase"/>
    <property type="match status" value="1"/>
</dbReference>
<dbReference type="PANTHER" id="PTHR45754:SF3">
    <property type="entry name" value="METHYLENETETRAHYDROFOLATE REDUCTASE (NADPH)"/>
    <property type="match status" value="1"/>
</dbReference>
<evidence type="ECO:0000256" key="8">
    <source>
        <dbReference type="RuleBase" id="RU003862"/>
    </source>
</evidence>
<dbReference type="Pfam" id="PF02219">
    <property type="entry name" value="MTHFR"/>
    <property type="match status" value="1"/>
</dbReference>
<organism evidence="9 10">
    <name type="scientific">Gallibacter intestinalis</name>
    <dbReference type="NCBI Taxonomy" id="2779356"/>
    <lineage>
        <taxon>Bacteria</taxon>
        <taxon>Bacillati</taxon>
        <taxon>Bacillota</taxon>
        <taxon>Clostridia</taxon>
        <taxon>Eubacteriales</taxon>
        <taxon>Eubacteriaceae</taxon>
        <taxon>Gallibacter</taxon>
    </lineage>
</organism>
<keyword evidence="5 8" id="KW-0274">FAD</keyword>